<dbReference type="PANTHER" id="PTHR24104:SF57">
    <property type="entry name" value="BEE-MILK PROTEIN"/>
    <property type="match status" value="1"/>
</dbReference>
<dbReference type="SUPFAM" id="SSF57845">
    <property type="entry name" value="B-box zinc-binding domain"/>
    <property type="match status" value="1"/>
</dbReference>
<dbReference type="PANTHER" id="PTHR24104">
    <property type="entry name" value="E3 UBIQUITIN-PROTEIN LIGASE NHLRC1-RELATED"/>
    <property type="match status" value="1"/>
</dbReference>
<reference evidence="6" key="1">
    <citation type="submission" date="2022-11" db="UniProtKB">
        <authorList>
            <consortium name="WormBaseParasite"/>
        </authorList>
    </citation>
    <scope>IDENTIFICATION</scope>
</reference>
<dbReference type="GO" id="GO:0016301">
    <property type="term" value="F:kinase activity"/>
    <property type="evidence" value="ECO:0007669"/>
    <property type="project" value="InterPro"/>
</dbReference>
<dbReference type="Pfam" id="PF00643">
    <property type="entry name" value="zf-B_box"/>
    <property type="match status" value="1"/>
</dbReference>
<dbReference type="PROSITE" id="PS50119">
    <property type="entry name" value="ZF_BBOX"/>
    <property type="match status" value="1"/>
</dbReference>
<accession>A0A914XMN8</accession>
<evidence type="ECO:0000256" key="2">
    <source>
        <dbReference type="PROSITE-ProRule" id="PRU00024"/>
    </source>
</evidence>
<sequence>MDEYVLGIDLGTSSIKVVLIDAEKRIIAQGNELHNAAISSDSPRHHEQNVSQIFEALEKCLAALQFALPKVTGIQIAGQMHGCVLWSSERQSASGVYKAFSNHISWMDQRCTSEFLATLPKGITAVHSGYGCATLFWLQRNGGGISAQFDRAGTVMDLLVCSLCDLSECVMSDQNAASWGYAVGTAWDMETLSGSDFPTHLLPKIVPAGAIAGRLQREWFNIRAGIPVFCAIGDLQATAYPHLTSTKAMLNLGTSAQLCFADKNDGKSGDELLPSVDAFPYFHNSRLLVAASLNGGNVVECFIKTLMQWSQQLTKSNSPSIEQVFRNVEELLTKDPPNASATSNFRVVPTLFGERHDSASCASVIGLKSGSLPDLSEFLHKLVESLVANLNSMLPRTVLDSHGITTIVLAGQAIKPWYMNAVRTVYGADVTLESVSDDCATAAYGAARFALHLISHVMDEKSCKYADCALHPTHELRLFCCHCERPLCVQCAETYEHSSHAVVALTVALRKYTQAIEATAGQLRACAQDGRSSRFDAEAIKSDDGQVEEEAAFGPLIAHFDAQPQRFAGSLCRAITADDVRRVLRRQERLNAAAIAIAKRMSNSESLHNEDDVSALLAALDADLLDEEAEEIEAVFGRFQTSFDLGSTQETARELIVTRRLPFPTRSFIRDPNCLIHSNCSSLPSDFSYKVVGSKGHMKNQFMNPQGICRTATGEIIVADSQHQMVKMFSAEGLFIRQFGGRGREAGRTQRPTGVAVVPSNDNIIIADYDCKWISVFDRTGRYIRRFGQGKLLGPKGVAVDGHGQIVVVDNKQSAIFVYSSDYKLIRRFGTRGTRPHQLAGPHYVAIGLDGELFITDFHHHCVKVYDITGEYLFSFGENGDGDGQFNAPTGIAIDSDGTVLVADWGNNRIQAFDRQGAYRSVVAGTTDNIYGPQGVVVVQPGVVAVADSGNHCYKMFRYA</sequence>
<evidence type="ECO:0000313" key="6">
    <source>
        <dbReference type="WBParaSite" id="PSAMB.scaffold91size81377.g1601.t1"/>
    </source>
</evidence>
<evidence type="ECO:0000256" key="1">
    <source>
        <dbReference type="ARBA" id="ARBA00022737"/>
    </source>
</evidence>
<protein>
    <submittedName>
        <fullName evidence="6">B box-type domain-containing protein</fullName>
    </submittedName>
</protein>
<dbReference type="PROSITE" id="PS51125">
    <property type="entry name" value="NHL"/>
    <property type="match status" value="5"/>
</dbReference>
<proteinExistence type="predicted"/>
<dbReference type="GO" id="GO:0043161">
    <property type="term" value="P:proteasome-mediated ubiquitin-dependent protein catabolic process"/>
    <property type="evidence" value="ECO:0007669"/>
    <property type="project" value="TreeGrafter"/>
</dbReference>
<dbReference type="AlphaFoldDB" id="A0A914XMN8"/>
<evidence type="ECO:0000256" key="3">
    <source>
        <dbReference type="PROSITE-ProRule" id="PRU00504"/>
    </source>
</evidence>
<dbReference type="WBParaSite" id="PSAMB.scaffold91size81377.g1601.t1">
    <property type="protein sequence ID" value="PSAMB.scaffold91size81377.g1601.t1"/>
    <property type="gene ID" value="PSAMB.scaffold91size81377.g1601"/>
</dbReference>
<dbReference type="GO" id="GO:0061630">
    <property type="term" value="F:ubiquitin protein ligase activity"/>
    <property type="evidence" value="ECO:0007669"/>
    <property type="project" value="TreeGrafter"/>
</dbReference>
<dbReference type="GO" id="GO:0000209">
    <property type="term" value="P:protein polyubiquitination"/>
    <property type="evidence" value="ECO:0007669"/>
    <property type="project" value="TreeGrafter"/>
</dbReference>
<dbReference type="InterPro" id="IPR000315">
    <property type="entry name" value="Znf_B-box"/>
</dbReference>
<evidence type="ECO:0000313" key="5">
    <source>
        <dbReference type="Proteomes" id="UP000887566"/>
    </source>
</evidence>
<dbReference type="InterPro" id="IPR043129">
    <property type="entry name" value="ATPase_NBD"/>
</dbReference>
<dbReference type="CDD" id="cd07777">
    <property type="entry name" value="ASKHA_NBD_FGGY_SHK"/>
    <property type="match status" value="1"/>
</dbReference>
<dbReference type="Proteomes" id="UP000887566">
    <property type="component" value="Unplaced"/>
</dbReference>
<dbReference type="InterPro" id="IPR001258">
    <property type="entry name" value="NHL_repeat"/>
</dbReference>
<organism evidence="5 6">
    <name type="scientific">Plectus sambesii</name>
    <dbReference type="NCBI Taxonomy" id="2011161"/>
    <lineage>
        <taxon>Eukaryota</taxon>
        <taxon>Metazoa</taxon>
        <taxon>Ecdysozoa</taxon>
        <taxon>Nematoda</taxon>
        <taxon>Chromadorea</taxon>
        <taxon>Plectida</taxon>
        <taxon>Plectina</taxon>
        <taxon>Plectoidea</taxon>
        <taxon>Plectidae</taxon>
        <taxon>Plectus</taxon>
    </lineage>
</organism>
<dbReference type="InterPro" id="IPR050952">
    <property type="entry name" value="TRIM-NHL_E3_ligases"/>
</dbReference>
<keyword evidence="5" id="KW-1185">Reference proteome</keyword>
<evidence type="ECO:0000259" key="4">
    <source>
        <dbReference type="PROSITE" id="PS50119"/>
    </source>
</evidence>
<name>A0A914XMN8_9BILA</name>
<keyword evidence="1" id="KW-0677">Repeat</keyword>
<feature type="repeat" description="NHL" evidence="3">
    <location>
        <begin position="781"/>
        <end position="822"/>
    </location>
</feature>
<feature type="repeat" description="NHL" evidence="3">
    <location>
        <begin position="873"/>
        <end position="916"/>
    </location>
</feature>
<dbReference type="CDD" id="cd19756">
    <property type="entry name" value="Bbox2"/>
    <property type="match status" value="1"/>
</dbReference>
<feature type="repeat" description="NHL" evidence="3">
    <location>
        <begin position="736"/>
        <end position="780"/>
    </location>
</feature>
<keyword evidence="2" id="KW-0862">Zinc</keyword>
<dbReference type="Gene3D" id="3.30.160.60">
    <property type="entry name" value="Classic Zinc Finger"/>
    <property type="match status" value="1"/>
</dbReference>
<keyword evidence="2" id="KW-0863">Zinc-finger</keyword>
<dbReference type="SUPFAM" id="SSF101898">
    <property type="entry name" value="NHL repeat"/>
    <property type="match status" value="1"/>
</dbReference>
<feature type="repeat" description="NHL" evidence="3">
    <location>
        <begin position="826"/>
        <end position="869"/>
    </location>
</feature>
<feature type="domain" description="B box-type" evidence="4">
    <location>
        <begin position="468"/>
        <end position="505"/>
    </location>
</feature>
<keyword evidence="2" id="KW-0479">Metal-binding</keyword>
<feature type="repeat" description="NHL" evidence="3">
    <location>
        <begin position="690"/>
        <end position="732"/>
    </location>
</feature>
<dbReference type="Pfam" id="PF01436">
    <property type="entry name" value="NHL"/>
    <property type="match status" value="1"/>
</dbReference>
<dbReference type="InterPro" id="IPR011042">
    <property type="entry name" value="6-blade_b-propeller_TolB-like"/>
</dbReference>
<dbReference type="GO" id="GO:0005975">
    <property type="term" value="P:carbohydrate metabolic process"/>
    <property type="evidence" value="ECO:0007669"/>
    <property type="project" value="InterPro"/>
</dbReference>
<dbReference type="Pfam" id="PF00370">
    <property type="entry name" value="FGGY_N"/>
    <property type="match status" value="1"/>
</dbReference>
<dbReference type="GO" id="GO:0008270">
    <property type="term" value="F:zinc ion binding"/>
    <property type="evidence" value="ECO:0007669"/>
    <property type="project" value="UniProtKB-KW"/>
</dbReference>
<dbReference type="Gene3D" id="3.30.420.40">
    <property type="match status" value="2"/>
</dbReference>
<dbReference type="Gene3D" id="2.120.10.30">
    <property type="entry name" value="TolB, C-terminal domain"/>
    <property type="match status" value="2"/>
</dbReference>
<dbReference type="InterPro" id="IPR018484">
    <property type="entry name" value="FGGY_N"/>
</dbReference>
<dbReference type="SUPFAM" id="SSF53067">
    <property type="entry name" value="Actin-like ATPase domain"/>
    <property type="match status" value="1"/>
</dbReference>